<feature type="coiled-coil region" evidence="2">
    <location>
        <begin position="289"/>
        <end position="336"/>
    </location>
</feature>
<dbReference type="InterPro" id="IPR043127">
    <property type="entry name" value="Sec-1-like_dom3a"/>
</dbReference>
<dbReference type="InterPro" id="IPR001619">
    <property type="entry name" value="Sec1-like"/>
</dbReference>
<dbReference type="SUPFAM" id="SSF56815">
    <property type="entry name" value="Sec1/munc18-like (SM) proteins"/>
    <property type="match status" value="1"/>
</dbReference>
<keyword evidence="2" id="KW-0175">Coiled coil</keyword>
<dbReference type="EMBL" id="FN655431">
    <property type="protein sequence ID" value="CBY39120.1"/>
    <property type="molecule type" value="Genomic_DNA"/>
</dbReference>
<proteinExistence type="inferred from homology"/>
<accession>E4YUI1</accession>
<dbReference type="GO" id="GO:0016192">
    <property type="term" value="P:vesicle-mediated transport"/>
    <property type="evidence" value="ECO:0007669"/>
    <property type="project" value="InterPro"/>
</dbReference>
<dbReference type="Gene3D" id="3.40.50.1910">
    <property type="match status" value="1"/>
</dbReference>
<name>E4YUI1_OIKDI</name>
<dbReference type="Gene3D" id="3.40.50.2060">
    <property type="match status" value="1"/>
</dbReference>
<dbReference type="Gene3D" id="3.90.830.10">
    <property type="entry name" value="Syntaxin Binding Protein 1, Chain A, domain 2"/>
    <property type="match status" value="1"/>
</dbReference>
<dbReference type="Pfam" id="PF00995">
    <property type="entry name" value="Sec1"/>
    <property type="match status" value="1"/>
</dbReference>
<dbReference type="AlphaFoldDB" id="E4YUI1"/>
<dbReference type="PANTHER" id="PTHR11679">
    <property type="entry name" value="VESICLE PROTEIN SORTING-ASSOCIATED"/>
    <property type="match status" value="1"/>
</dbReference>
<evidence type="ECO:0008006" key="4">
    <source>
        <dbReference type="Google" id="ProtNLM"/>
    </source>
</evidence>
<dbReference type="InterPro" id="IPR043154">
    <property type="entry name" value="Sec-1-like_dom1"/>
</dbReference>
<gene>
    <name evidence="3" type="ORF">GSOID_T00019665001</name>
</gene>
<evidence type="ECO:0000256" key="2">
    <source>
        <dbReference type="SAM" id="Coils"/>
    </source>
</evidence>
<protein>
    <recommendedName>
        <fullName evidence="4">Sec1-like protein</fullName>
    </recommendedName>
</protein>
<dbReference type="PIRSF" id="PIRSF005715">
    <property type="entry name" value="VPS45_Sec1"/>
    <property type="match status" value="1"/>
</dbReference>
<organism evidence="3">
    <name type="scientific">Oikopleura dioica</name>
    <name type="common">Tunicate</name>
    <dbReference type="NCBI Taxonomy" id="34765"/>
    <lineage>
        <taxon>Eukaryota</taxon>
        <taxon>Metazoa</taxon>
        <taxon>Chordata</taxon>
        <taxon>Tunicata</taxon>
        <taxon>Appendicularia</taxon>
        <taxon>Copelata</taxon>
        <taxon>Oikopleuridae</taxon>
        <taxon>Oikopleura</taxon>
    </lineage>
</organism>
<sequence length="579" mass="67344">MLVDYVANRVYKDIFELERDNNWKVLILDSMTTKILSQSTKMSGLLKEKIVIIEDLNKKRRPMPELDAIYFITPTRMSLNLVVDDFVEKDQYKSKRVFVKNHPFDQLGIHLYLTDRLPDDLFSFLAASRASKKISALREIDVAFMPFESRVFLLDEPRFYKRIIEDSYRQRKLERLAEQLNTIAIALGGDFDMFYQSQISNCVDLASLTRKKLNQNGRLSSTIGDMIIVDRSYDPFAPLLHELTYQAMTYDVLRADGDIVKIDNRDLLLDETEDKTWASLRHLHMADVMKKLANEYEDLMAKQKGLNKTDGTTKSLAELMRRLPHFQRQIQELERHISISEELDKNYDTWIDDLCDVEQDLACDSIEKPIKAIIPWILNKTLSDEMKMRLILLLCHNKKGLEEEKLVQLLKNSGIKEDQWKVVKNMRYFNATVVENDLPVIMKMPKRKQNEEDLKFTDSRYVSRITDLIHYNHANELDDRIFTKIPSVKPKISSIKSGTQKRKTIVFILGGVAPSEMRAAFELSNNTFKPSASWFSSKNNCTFTYDVYIGSSHIAMPHTQLNPSLILRTLRVQVLEDTE</sequence>
<evidence type="ECO:0000313" key="3">
    <source>
        <dbReference type="EMBL" id="CBY39120.1"/>
    </source>
</evidence>
<dbReference type="Gene3D" id="1.25.40.60">
    <property type="match status" value="1"/>
</dbReference>
<evidence type="ECO:0000256" key="1">
    <source>
        <dbReference type="ARBA" id="ARBA00009884"/>
    </source>
</evidence>
<dbReference type="InterPro" id="IPR027482">
    <property type="entry name" value="Sec1-like_dom2"/>
</dbReference>
<dbReference type="Proteomes" id="UP000011014">
    <property type="component" value="Unassembled WGS sequence"/>
</dbReference>
<comment type="similarity">
    <text evidence="1">Belongs to the STXBP/unc-18/SEC1 family.</text>
</comment>
<dbReference type="InterPro" id="IPR036045">
    <property type="entry name" value="Sec1-like_sf"/>
</dbReference>
<reference evidence="3" key="1">
    <citation type="journal article" date="2010" name="Science">
        <title>Plasticity of animal genome architecture unmasked by rapid evolution of a pelagic tunicate.</title>
        <authorList>
            <person name="Denoeud F."/>
            <person name="Henriet S."/>
            <person name="Mungpakdee S."/>
            <person name="Aury J.M."/>
            <person name="Da Silva C."/>
            <person name="Brinkmann H."/>
            <person name="Mikhaleva J."/>
            <person name="Olsen L.C."/>
            <person name="Jubin C."/>
            <person name="Canestro C."/>
            <person name="Bouquet J.M."/>
            <person name="Danks G."/>
            <person name="Poulain J."/>
            <person name="Campsteijn C."/>
            <person name="Adamski M."/>
            <person name="Cross I."/>
            <person name="Yadetie F."/>
            <person name="Muffato M."/>
            <person name="Louis A."/>
            <person name="Butcher S."/>
            <person name="Tsagkogeorga G."/>
            <person name="Konrad A."/>
            <person name="Singh S."/>
            <person name="Jensen M.F."/>
            <person name="Cong E.H."/>
            <person name="Eikeseth-Otteraa H."/>
            <person name="Noel B."/>
            <person name="Anthouard V."/>
            <person name="Porcel B.M."/>
            <person name="Kachouri-Lafond R."/>
            <person name="Nishino A."/>
            <person name="Ugolini M."/>
            <person name="Chourrout P."/>
            <person name="Nishida H."/>
            <person name="Aasland R."/>
            <person name="Huzurbazar S."/>
            <person name="Westhof E."/>
            <person name="Delsuc F."/>
            <person name="Lehrach H."/>
            <person name="Reinhardt R."/>
            <person name="Weissenbach J."/>
            <person name="Roy S.W."/>
            <person name="Artiguenave F."/>
            <person name="Postlethwait J.H."/>
            <person name="Manak J.R."/>
            <person name="Thompson E.M."/>
            <person name="Jaillon O."/>
            <person name="Du Pasquier L."/>
            <person name="Boudinot P."/>
            <person name="Liberles D.A."/>
            <person name="Volff J.N."/>
            <person name="Philippe H."/>
            <person name="Lenhard B."/>
            <person name="Roest Crollius H."/>
            <person name="Wincker P."/>
            <person name="Chourrout D."/>
        </authorList>
    </citation>
    <scope>NUCLEOTIDE SEQUENCE [LARGE SCALE GENOMIC DNA]</scope>
</reference>